<dbReference type="PANTHER" id="PTHR13812:SF19">
    <property type="entry name" value="KETIMINE REDUCTASE MU-CRYSTALLIN"/>
    <property type="match status" value="1"/>
</dbReference>
<dbReference type="Proteomes" id="UP001611580">
    <property type="component" value="Unassembled WGS sequence"/>
</dbReference>
<dbReference type="InterPro" id="IPR036291">
    <property type="entry name" value="NAD(P)-bd_dom_sf"/>
</dbReference>
<dbReference type="InterPro" id="IPR023401">
    <property type="entry name" value="ODC_N"/>
</dbReference>
<evidence type="ECO:0000313" key="2">
    <source>
        <dbReference type="Proteomes" id="UP001611580"/>
    </source>
</evidence>
<gene>
    <name evidence="1" type="ORF">ACH47X_18975</name>
</gene>
<dbReference type="RefSeq" id="WP_397406080.1">
    <property type="nucleotide sequence ID" value="NZ_JBIRYI010000012.1"/>
</dbReference>
<dbReference type="Gene3D" id="3.40.50.720">
    <property type="entry name" value="NAD(P)-binding Rossmann-like Domain"/>
    <property type="match status" value="1"/>
</dbReference>
<dbReference type="PANTHER" id="PTHR13812">
    <property type="entry name" value="KETIMINE REDUCTASE MU-CRYSTALLIN"/>
    <property type="match status" value="1"/>
</dbReference>
<dbReference type="InterPro" id="IPR003462">
    <property type="entry name" value="ODC_Mu_crystall"/>
</dbReference>
<dbReference type="Gene3D" id="3.30.1780.10">
    <property type="entry name" value="ornithine cyclodeaminase, domain 1"/>
    <property type="match status" value="1"/>
</dbReference>
<protein>
    <submittedName>
        <fullName evidence="1">Ornithine cyclodeaminase family protein</fullName>
    </submittedName>
</protein>
<comment type="caution">
    <text evidence="1">The sequence shown here is derived from an EMBL/GenBank/DDBJ whole genome shotgun (WGS) entry which is preliminary data.</text>
</comment>
<name>A0ABW7XP29_9MICO</name>
<evidence type="ECO:0000313" key="1">
    <source>
        <dbReference type="EMBL" id="MFI2489000.1"/>
    </source>
</evidence>
<dbReference type="EMBL" id="JBIRYI010000012">
    <property type="protein sequence ID" value="MFI2489000.1"/>
    <property type="molecule type" value="Genomic_DNA"/>
</dbReference>
<dbReference type="PIRSF" id="PIRSF001439">
    <property type="entry name" value="CryM"/>
    <property type="match status" value="1"/>
</dbReference>
<keyword evidence="2" id="KW-1185">Reference proteome</keyword>
<reference evidence="1 2" key="1">
    <citation type="submission" date="2024-10" db="EMBL/GenBank/DDBJ databases">
        <title>The Natural Products Discovery Center: Release of the First 8490 Sequenced Strains for Exploring Actinobacteria Biosynthetic Diversity.</title>
        <authorList>
            <person name="Kalkreuter E."/>
            <person name="Kautsar S.A."/>
            <person name="Yang D."/>
            <person name="Bader C.D."/>
            <person name="Teijaro C.N."/>
            <person name="Fluegel L."/>
            <person name="Davis C.M."/>
            <person name="Simpson J.R."/>
            <person name="Lauterbach L."/>
            <person name="Steele A.D."/>
            <person name="Gui C."/>
            <person name="Meng S."/>
            <person name="Li G."/>
            <person name="Viehrig K."/>
            <person name="Ye F."/>
            <person name="Su P."/>
            <person name="Kiefer A.F."/>
            <person name="Nichols A."/>
            <person name="Cepeda A.J."/>
            <person name="Yan W."/>
            <person name="Fan B."/>
            <person name="Jiang Y."/>
            <person name="Adhikari A."/>
            <person name="Zheng C.-J."/>
            <person name="Schuster L."/>
            <person name="Cowan T.M."/>
            <person name="Smanski M.J."/>
            <person name="Chevrette M.G."/>
            <person name="De Carvalho L.P.S."/>
            <person name="Shen B."/>
        </authorList>
    </citation>
    <scope>NUCLEOTIDE SEQUENCE [LARGE SCALE GENOMIC DNA]</scope>
    <source>
        <strain evidence="1 2">NPDC019481</strain>
    </source>
</reference>
<sequence length="324" mass="33244">MTAQPGAIPYLTADDVRQRLAPAGAVEALREALRAGLRPEADHARIAEPLTNGELLLMPAEAGADAGIKVLSLAPGNPARGLARIQGVYLLFDAETLTPRCLIDGPALTDLRTPAVSVAATLDVLRGTSAPLDVVLHGAGHQGLGHLDTLRDALAGYRPLGTVTAVVRRPDRVTSRGDLTRVVGAGSAEADRATAAAGVIVCATTAREPLFDGALVRDDAVVIAVGSHEPDARELPADLLSRAAVVVEDVATALRECGDVVLAVGEGAVSATDLVPMADVVTGRVSLPADRPVVFKSSGMSWEDLVVATAVAGALGVMRRAATR</sequence>
<dbReference type="SUPFAM" id="SSF51735">
    <property type="entry name" value="NAD(P)-binding Rossmann-fold domains"/>
    <property type="match status" value="1"/>
</dbReference>
<accession>A0ABW7XP29</accession>
<proteinExistence type="predicted"/>
<organism evidence="1 2">
    <name type="scientific">Promicromonospora kroppenstedtii</name>
    <dbReference type="NCBI Taxonomy" id="440482"/>
    <lineage>
        <taxon>Bacteria</taxon>
        <taxon>Bacillati</taxon>
        <taxon>Actinomycetota</taxon>
        <taxon>Actinomycetes</taxon>
        <taxon>Micrococcales</taxon>
        <taxon>Promicromonosporaceae</taxon>
        <taxon>Promicromonospora</taxon>
    </lineage>
</organism>
<dbReference type="Pfam" id="PF02423">
    <property type="entry name" value="OCD_Mu_crystall"/>
    <property type="match status" value="1"/>
</dbReference>